<dbReference type="AlphaFoldDB" id="A0A5M6BX60"/>
<feature type="compositionally biased region" description="Polar residues" evidence="1">
    <location>
        <begin position="990"/>
        <end position="1001"/>
    </location>
</feature>
<feature type="compositionally biased region" description="Polar residues" evidence="1">
    <location>
        <begin position="800"/>
        <end position="833"/>
    </location>
</feature>
<feature type="compositionally biased region" description="Polar residues" evidence="1">
    <location>
        <begin position="290"/>
        <end position="318"/>
    </location>
</feature>
<keyword evidence="3" id="KW-1185">Reference proteome</keyword>
<reference evidence="2" key="2">
    <citation type="submission" date="2024-01" db="EMBL/GenBank/DDBJ databases">
        <title>Comparative genomics of Cryptococcus and Kwoniella reveals pathogenesis evolution and contrasting modes of karyotype evolution via chromosome fusion or intercentromeric recombination.</title>
        <authorList>
            <person name="Coelho M.A."/>
            <person name="David-Palma M."/>
            <person name="Shea T."/>
            <person name="Bowers K."/>
            <person name="McGinley-Smith S."/>
            <person name="Mohammad A.W."/>
            <person name="Gnirke A."/>
            <person name="Yurkov A.M."/>
            <person name="Nowrousian M."/>
            <person name="Sun S."/>
            <person name="Cuomo C.A."/>
            <person name="Heitman J."/>
        </authorList>
    </citation>
    <scope>NUCLEOTIDE SEQUENCE</scope>
    <source>
        <strain evidence="2">CBS 12478</strain>
    </source>
</reference>
<name>A0A5M6BX60_9TREE</name>
<feature type="region of interest" description="Disordered" evidence="1">
    <location>
        <begin position="703"/>
        <end position="966"/>
    </location>
</feature>
<feature type="region of interest" description="Disordered" evidence="1">
    <location>
        <begin position="184"/>
        <end position="219"/>
    </location>
</feature>
<dbReference type="RefSeq" id="XP_031858923.1">
    <property type="nucleotide sequence ID" value="XM_032006720.1"/>
</dbReference>
<feature type="compositionally biased region" description="Low complexity" evidence="1">
    <location>
        <begin position="24"/>
        <end position="39"/>
    </location>
</feature>
<dbReference type="Proteomes" id="UP000322225">
    <property type="component" value="Chromosome 7"/>
</dbReference>
<dbReference type="EMBL" id="CP144057">
    <property type="protein sequence ID" value="WWD19494.1"/>
    <property type="molecule type" value="Genomic_DNA"/>
</dbReference>
<feature type="compositionally biased region" description="Polar residues" evidence="1">
    <location>
        <begin position="663"/>
        <end position="674"/>
    </location>
</feature>
<feature type="compositionally biased region" description="Low complexity" evidence="1">
    <location>
        <begin position="319"/>
        <end position="330"/>
    </location>
</feature>
<reference evidence="2" key="1">
    <citation type="submission" date="2017-08" db="EMBL/GenBank/DDBJ databases">
        <authorList>
            <person name="Cuomo C."/>
            <person name="Billmyre B."/>
            <person name="Heitman J."/>
        </authorList>
    </citation>
    <scope>NUCLEOTIDE SEQUENCE</scope>
    <source>
        <strain evidence="2">CBS 12478</strain>
    </source>
</reference>
<proteinExistence type="predicted"/>
<feature type="compositionally biased region" description="Low complexity" evidence="1">
    <location>
        <begin position="501"/>
        <end position="515"/>
    </location>
</feature>
<sequence>MSFLPGGNTVPFSYSAGGTAQTSGFAQAGTPPAPGQASGNYTGIPPSGGLASSPNVPRPGTTIDPATGKPHTAGLTRAELEAKKAAAAGAVAFGGAGGLGTSTNVPAPGTSINPETGLPHTAGLTREELAQIQAKGAELLDPTPLNVQARRSSDVRPQTGAEGRRLSDLTGREQAALQLAGGLVGGSAQSSAQKGTTGVSAPVEKTTTATSVPQATERTAASEEAHEYQTAGEMTPGLELPGGWGHIKATPFPGSGPNAPTSLYEDVAEGLDKVGRAAYASIPSPIKDAFSSNPSSPVATTKSKPIATNAQAPRSPTLSAGSPSGRRASAAAIFDQAKEQANKVLADVQGTLQNTQRRASANLGSGAPLLQSVRNYVGEALNYAPVGHSSMVGYAGSHPGAPPFGVAPRFSFPSQESTGAQPGEHTSGAGALPGPSTETGVAILPDEKLPQRKLPSEENQGVLPGETSGGVGALLGKHGETGDAVSPNESASNAYNELNPASGSAGPSGSRGIASHGETTTTAAPVIHHTSGLTTAEVPHIREQAATPLNEEAPNLADEHAGLSTAAAPDKRDEVLITPSAEQHTAPPSSVNETTTPATSSYAQESAPGSSSFNTQETPISTSSFATRSEERSDGAGFAHPVSGGQESSSSTVPVHAEEKPLASTTSPTKSLSTGYGGLAPALPATVLGLGAAKGATDLETAPVASDTVRESAPVTSTPASDVAPVTSTAAAEYEPSPLATVSETGPSNSVSSSQPSSTLSPSSAVPDTRHANDRTTSTASVTAIRHGHEGTGLRGSPLVQDSNVSTSSASEDGPGQRSTTPGTGPNHTTSLAPGNEYEGIGHPATRAVEGATREPATYPTPEHAQHTGTAHTHTESHTDKHTTSADGHHHGVLADERARADDLRHEHPHPIHNADGGDAILTNRAHPGLDDKLAHNTHDEKHTPVHDHLQDPAPHHSASGSSTPHGLLATERARADELRHETPHPIHTTDGSDAILTNKSHPGLDSQLAHNTHDEKHTPLHDHLQDPAPHHSTTSSAPHGVLATERARADDLRHETPHPIHTADGSDAILTNKPHPGLDPQLAHNTHDEKHTPLHDHLQDPAPHHSATSSTPSTPSKAATPTTPTKSSVVNNGRSPAVGSSTPTTPKSALDSGHRRTESGASSEKKKKTGFMSKLKEKLRN</sequence>
<evidence type="ECO:0000313" key="3">
    <source>
        <dbReference type="Proteomes" id="UP000322225"/>
    </source>
</evidence>
<evidence type="ECO:0000256" key="1">
    <source>
        <dbReference type="SAM" id="MobiDB-lite"/>
    </source>
</evidence>
<feature type="region of interest" description="Disordered" evidence="1">
    <location>
        <begin position="285"/>
        <end position="330"/>
    </location>
</feature>
<feature type="compositionally biased region" description="Polar residues" evidence="1">
    <location>
        <begin position="714"/>
        <end position="730"/>
    </location>
</feature>
<feature type="region of interest" description="Disordered" evidence="1">
    <location>
        <begin position="1"/>
        <end position="72"/>
    </location>
</feature>
<accession>A0A5M6BX60</accession>
<feature type="region of interest" description="Disordered" evidence="1">
    <location>
        <begin position="405"/>
        <end position="441"/>
    </location>
</feature>
<feature type="compositionally biased region" description="Polar residues" evidence="1">
    <location>
        <begin position="194"/>
        <end position="219"/>
    </location>
</feature>
<feature type="compositionally biased region" description="Basic and acidic residues" evidence="1">
    <location>
        <begin position="1012"/>
        <end position="1030"/>
    </location>
</feature>
<feature type="compositionally biased region" description="Polar residues" evidence="1">
    <location>
        <begin position="1130"/>
        <end position="1148"/>
    </location>
</feature>
<dbReference type="OrthoDB" id="2593594at2759"/>
<feature type="compositionally biased region" description="Low complexity" evidence="1">
    <location>
        <begin position="747"/>
        <end position="764"/>
    </location>
</feature>
<evidence type="ECO:0000313" key="2">
    <source>
        <dbReference type="EMBL" id="WWD19494.1"/>
    </source>
</evidence>
<feature type="compositionally biased region" description="Polar residues" evidence="1">
    <location>
        <begin position="487"/>
        <end position="496"/>
    </location>
</feature>
<feature type="region of interest" description="Disordered" evidence="1">
    <location>
        <begin position="140"/>
        <end position="170"/>
    </location>
</feature>
<feature type="region of interest" description="Disordered" evidence="1">
    <location>
        <begin position="1056"/>
        <end position="1182"/>
    </location>
</feature>
<feature type="region of interest" description="Disordered" evidence="1">
    <location>
        <begin position="982"/>
        <end position="1041"/>
    </location>
</feature>
<feature type="compositionally biased region" description="Basic and acidic residues" evidence="1">
    <location>
        <begin position="873"/>
        <end position="910"/>
    </location>
</feature>
<feature type="region of interest" description="Disordered" evidence="1">
    <location>
        <begin position="455"/>
        <end position="682"/>
    </location>
</feature>
<feature type="compositionally biased region" description="Basic and acidic residues" evidence="1">
    <location>
        <begin position="1086"/>
        <end position="1104"/>
    </location>
</feature>
<dbReference type="KEGG" id="ksn:43590882"/>
<feature type="compositionally biased region" description="Basic and acidic residues" evidence="1">
    <location>
        <begin position="928"/>
        <end position="955"/>
    </location>
</feature>
<gene>
    <name evidence="2" type="ORF">CI109_103955</name>
</gene>
<organism evidence="2 3">
    <name type="scientific">Kwoniella shandongensis</name>
    <dbReference type="NCBI Taxonomy" id="1734106"/>
    <lineage>
        <taxon>Eukaryota</taxon>
        <taxon>Fungi</taxon>
        <taxon>Dikarya</taxon>
        <taxon>Basidiomycota</taxon>
        <taxon>Agaricomycotina</taxon>
        <taxon>Tremellomycetes</taxon>
        <taxon>Tremellales</taxon>
        <taxon>Cryptococcaceae</taxon>
        <taxon>Kwoniella</taxon>
    </lineage>
</organism>
<feature type="compositionally biased region" description="Polar residues" evidence="1">
    <location>
        <begin position="580"/>
        <end position="627"/>
    </location>
</feature>
<feature type="compositionally biased region" description="Polar residues" evidence="1">
    <location>
        <begin position="10"/>
        <end position="23"/>
    </location>
</feature>
<dbReference type="GeneID" id="43590882"/>
<feature type="compositionally biased region" description="Low complexity" evidence="1">
    <location>
        <begin position="1105"/>
        <end position="1129"/>
    </location>
</feature>
<feature type="compositionally biased region" description="Low complexity" evidence="1">
    <location>
        <begin position="184"/>
        <end position="193"/>
    </location>
</feature>
<protein>
    <submittedName>
        <fullName evidence="2">Uncharacterized protein</fullName>
    </submittedName>
</protein>